<organism evidence="1 2">
    <name type="scientific">Candidatus Mycobacterium wuenschmannii</name>
    <dbReference type="NCBI Taxonomy" id="3027808"/>
    <lineage>
        <taxon>Bacteria</taxon>
        <taxon>Bacillati</taxon>
        <taxon>Actinomycetota</taxon>
        <taxon>Actinomycetes</taxon>
        <taxon>Mycobacteriales</taxon>
        <taxon>Mycobacteriaceae</taxon>
        <taxon>Mycobacterium</taxon>
    </lineage>
</organism>
<keyword evidence="2" id="KW-1185">Reference proteome</keyword>
<dbReference type="EMBL" id="CP126981">
    <property type="protein sequence ID" value="WIM89188.1"/>
    <property type="molecule type" value="Genomic_DNA"/>
</dbReference>
<dbReference type="RefSeq" id="WP_285189820.1">
    <property type="nucleotide sequence ID" value="NZ_CP126981.1"/>
</dbReference>
<gene>
    <name evidence="1" type="ORF">PT015_06965</name>
</gene>
<accession>A0ABY8W007</accession>
<reference evidence="1 2" key="1">
    <citation type="journal article" date="2023" name="Microbiol. Resour. Announc.">
        <title>Complete Genome Sequence of Mycobacterium wuenschmanii, a novel Nontuberculous Mycobacterium Isolated from a captive population of Amazon Milk Frogs.</title>
        <authorList>
            <person name="Hicks J."/>
            <person name="Zeineldin M."/>
            <person name="Ward H."/>
            <person name="Wuenschmann A."/>
            <person name="Camp P."/>
            <person name="Farrell D."/>
            <person name="Lehman K."/>
            <person name="Thacker T."/>
            <person name="Cuthbert E."/>
        </authorList>
    </citation>
    <scope>NUCLEOTIDE SEQUENCE [LARGE SCALE GENOMIC DNA]</scope>
    <source>
        <strain evidence="1 2">Wuenschmanii</strain>
    </source>
</reference>
<dbReference type="Proteomes" id="UP001236585">
    <property type="component" value="Chromosome"/>
</dbReference>
<name>A0ABY8W007_9MYCO</name>
<proteinExistence type="predicted"/>
<sequence length="48" mass="5283">MVSGKQFRLDFKQLALRVASDASRRSLTDVGDHALTLDNDAATRAAHR</sequence>
<evidence type="ECO:0000313" key="2">
    <source>
        <dbReference type="Proteomes" id="UP001236585"/>
    </source>
</evidence>
<evidence type="ECO:0000313" key="1">
    <source>
        <dbReference type="EMBL" id="WIM89188.1"/>
    </source>
</evidence>
<protein>
    <submittedName>
        <fullName evidence="1">Uncharacterized protein</fullName>
    </submittedName>
</protein>